<keyword evidence="1 2" id="KW-0812">Transmembrane</keyword>
<sequence length="350" mass="41136">MELATKQNYWLFSREIDLSVFLGSAVVSLILLAVGWQLGILNDESPDWTWISAVLLIDVAHVWSTSFRVYFDAEEFKRRIWLYTLVPVFGYATGVALYSESALTFWRVLALLAVFHFVRQQYGWVNLYRAKLKEKSNLTWWIDALAIYLATIYPLAFWMTSLPRNFQWFVENDFFNLPRVVEQILFPVYVLALIAYFGKSIYLYFTTGFLNVGKDIIVLTTAVCWYVGIVALDSDYAFTVTNVIIHGVPYFALVYFYARQRRETAGRFYKSVSSHWIVFLATLWALAYTEEIFWHRGVWHERDYLFGANWNTSDWKTYLVPLLAVPQLTHYVLDGFVWKRKNNENFRLIG</sequence>
<accession>A0A6J4NX45</accession>
<evidence type="ECO:0000313" key="2">
    <source>
        <dbReference type="EMBL" id="CAA9397953.1"/>
    </source>
</evidence>
<evidence type="ECO:0000256" key="1">
    <source>
        <dbReference type="SAM" id="Phobius"/>
    </source>
</evidence>
<dbReference type="EMBL" id="CADCUR010000115">
    <property type="protein sequence ID" value="CAA9397953.1"/>
    <property type="molecule type" value="Genomic_DNA"/>
</dbReference>
<keyword evidence="1" id="KW-1133">Transmembrane helix</keyword>
<feature type="transmembrane region" description="Helical" evidence="1">
    <location>
        <begin position="268"/>
        <end position="287"/>
    </location>
</feature>
<name>A0A6J4NX45_9BACT</name>
<feature type="transmembrane region" description="Helical" evidence="1">
    <location>
        <begin position="50"/>
        <end position="71"/>
    </location>
</feature>
<feature type="transmembrane region" description="Helical" evidence="1">
    <location>
        <begin position="140"/>
        <end position="159"/>
    </location>
</feature>
<feature type="transmembrane region" description="Helical" evidence="1">
    <location>
        <begin position="216"/>
        <end position="232"/>
    </location>
</feature>
<keyword evidence="1" id="KW-0472">Membrane</keyword>
<proteinExistence type="predicted"/>
<gene>
    <name evidence="2" type="ORF">AVDCRST_MAG74-1503</name>
</gene>
<feature type="transmembrane region" description="Helical" evidence="1">
    <location>
        <begin position="80"/>
        <end position="99"/>
    </location>
</feature>
<organism evidence="2">
    <name type="scientific">uncultured Pyrinomonadaceae bacterium</name>
    <dbReference type="NCBI Taxonomy" id="2283094"/>
    <lineage>
        <taxon>Bacteria</taxon>
        <taxon>Pseudomonadati</taxon>
        <taxon>Acidobacteriota</taxon>
        <taxon>Blastocatellia</taxon>
        <taxon>Blastocatellales</taxon>
        <taxon>Pyrinomonadaceae</taxon>
        <taxon>environmental samples</taxon>
    </lineage>
</organism>
<feature type="transmembrane region" description="Helical" evidence="1">
    <location>
        <begin position="238"/>
        <end position="256"/>
    </location>
</feature>
<feature type="transmembrane region" description="Helical" evidence="1">
    <location>
        <begin position="184"/>
        <end position="204"/>
    </location>
</feature>
<protein>
    <submittedName>
        <fullName evidence="2">Transmembrane protein</fullName>
    </submittedName>
</protein>
<reference evidence="2" key="1">
    <citation type="submission" date="2020-02" db="EMBL/GenBank/DDBJ databases">
        <authorList>
            <person name="Meier V. D."/>
        </authorList>
    </citation>
    <scope>NUCLEOTIDE SEQUENCE</scope>
    <source>
        <strain evidence="2">AVDCRST_MAG74</strain>
    </source>
</reference>
<feature type="transmembrane region" description="Helical" evidence="1">
    <location>
        <begin position="20"/>
        <end position="38"/>
    </location>
</feature>
<dbReference type="AlphaFoldDB" id="A0A6J4NX45"/>
<feature type="transmembrane region" description="Helical" evidence="1">
    <location>
        <begin position="105"/>
        <end position="128"/>
    </location>
</feature>